<evidence type="ECO:0000256" key="3">
    <source>
        <dbReference type="ARBA" id="ARBA00022801"/>
    </source>
</evidence>
<protein>
    <submittedName>
        <fullName evidence="5">LRAT domain-containing protein</fullName>
    </submittedName>
</protein>
<dbReference type="EnsemblMetazoa" id="PPA26538.1">
    <property type="protein sequence ID" value="PPA26538.1"/>
    <property type="gene ID" value="WBGene00116092"/>
</dbReference>
<proteinExistence type="inferred from homology"/>
<keyword evidence="2" id="KW-0808">Transferase</keyword>
<comment type="similarity">
    <text evidence="1">Belongs to the H-rev107 family.</text>
</comment>
<dbReference type="GO" id="GO:0004623">
    <property type="term" value="F:phospholipase A2 activity"/>
    <property type="evidence" value="ECO:0000318"/>
    <property type="project" value="GO_Central"/>
</dbReference>
<gene>
    <name evidence="5" type="primary">WBGene00116092</name>
</gene>
<evidence type="ECO:0000256" key="1">
    <source>
        <dbReference type="ARBA" id="ARBA00007824"/>
    </source>
</evidence>
<organism evidence="5 6">
    <name type="scientific">Pristionchus pacificus</name>
    <name type="common">Parasitic nematode worm</name>
    <dbReference type="NCBI Taxonomy" id="54126"/>
    <lineage>
        <taxon>Eukaryota</taxon>
        <taxon>Metazoa</taxon>
        <taxon>Ecdysozoa</taxon>
        <taxon>Nematoda</taxon>
        <taxon>Chromadorea</taxon>
        <taxon>Rhabditida</taxon>
        <taxon>Rhabditina</taxon>
        <taxon>Diplogasteromorpha</taxon>
        <taxon>Diplogasteroidea</taxon>
        <taxon>Neodiplogasteridae</taxon>
        <taxon>Pristionchus</taxon>
    </lineage>
</organism>
<dbReference type="GO" id="GO:0005737">
    <property type="term" value="C:cytoplasm"/>
    <property type="evidence" value="ECO:0000318"/>
    <property type="project" value="GO_Central"/>
</dbReference>
<dbReference type="Pfam" id="PF04970">
    <property type="entry name" value="LRAT"/>
    <property type="match status" value="1"/>
</dbReference>
<dbReference type="Gene3D" id="3.90.1720.10">
    <property type="entry name" value="endopeptidase domain like (from Nostoc punctiforme)"/>
    <property type="match status" value="1"/>
</dbReference>
<dbReference type="InterPro" id="IPR007053">
    <property type="entry name" value="LRAT_dom"/>
</dbReference>
<evidence type="ECO:0000313" key="5">
    <source>
        <dbReference type="EnsemblMetazoa" id="PPA26538.1"/>
    </source>
</evidence>
<dbReference type="PANTHER" id="PTHR13943:SF77">
    <property type="entry name" value="LRAT DOMAIN-CONTAINING PROTEIN"/>
    <property type="match status" value="1"/>
</dbReference>
<dbReference type="Proteomes" id="UP000005239">
    <property type="component" value="Unassembled WGS sequence"/>
</dbReference>
<evidence type="ECO:0000313" key="6">
    <source>
        <dbReference type="Proteomes" id="UP000005239"/>
    </source>
</evidence>
<reference evidence="6" key="1">
    <citation type="journal article" date="2008" name="Nat. Genet.">
        <title>The Pristionchus pacificus genome provides a unique perspective on nematode lifestyle and parasitism.</title>
        <authorList>
            <person name="Dieterich C."/>
            <person name="Clifton S.W."/>
            <person name="Schuster L.N."/>
            <person name="Chinwalla A."/>
            <person name="Delehaunty K."/>
            <person name="Dinkelacker I."/>
            <person name="Fulton L."/>
            <person name="Fulton R."/>
            <person name="Godfrey J."/>
            <person name="Minx P."/>
            <person name="Mitreva M."/>
            <person name="Roeseler W."/>
            <person name="Tian H."/>
            <person name="Witte H."/>
            <person name="Yang S.P."/>
            <person name="Wilson R.K."/>
            <person name="Sommer R.J."/>
        </authorList>
    </citation>
    <scope>NUCLEOTIDE SEQUENCE [LARGE SCALE GENOMIC DNA]</scope>
    <source>
        <strain evidence="6">PS312</strain>
    </source>
</reference>
<evidence type="ECO:0000256" key="2">
    <source>
        <dbReference type="ARBA" id="ARBA00022679"/>
    </source>
</evidence>
<dbReference type="PANTHER" id="PTHR13943">
    <property type="entry name" value="HRAS-LIKE SUPPRESSOR - RELATED"/>
    <property type="match status" value="1"/>
</dbReference>
<sequence length="190" mass="20725">MAPVNHTSSYMHWSDLAKILEQGDLVEFGRGNSSGSGGSIYQHWAIYVGLVNGVHIVIHYSNDDPSAEARKLLGNLVEVLGTAQVQLETLERVANGCRCRKNNGRDRRDTPYAPDEIVAMAQSMIGEKKYHIITNNCEHFAHFCRYGRKRSGQVTRAATTLGVVAGGLGVVAITGTFAVLKIVSGQRQNN</sequence>
<accession>A0A8R1UFZ9</accession>
<dbReference type="PROSITE" id="PS51934">
    <property type="entry name" value="LRAT"/>
    <property type="match status" value="1"/>
</dbReference>
<accession>A0A2A6C5U5</accession>
<keyword evidence="4" id="KW-0443">Lipid metabolism</keyword>
<keyword evidence="6" id="KW-1185">Reference proteome</keyword>
<dbReference type="AlphaFoldDB" id="A0A2A6C5U5"/>
<dbReference type="OrthoDB" id="421951at2759"/>
<dbReference type="GO" id="GO:0016410">
    <property type="term" value="F:N-acyltransferase activity"/>
    <property type="evidence" value="ECO:0000318"/>
    <property type="project" value="GO_Central"/>
</dbReference>
<dbReference type="GO" id="GO:0070292">
    <property type="term" value="P:N-acylphosphatidylethanolamine metabolic process"/>
    <property type="evidence" value="ECO:0000318"/>
    <property type="project" value="GO_Central"/>
</dbReference>
<name>A0A2A6C5U5_PRIPA</name>
<evidence type="ECO:0000256" key="4">
    <source>
        <dbReference type="ARBA" id="ARBA00023098"/>
    </source>
</evidence>
<dbReference type="GO" id="GO:0008970">
    <property type="term" value="F:phospholipase A1 activity"/>
    <property type="evidence" value="ECO:0000318"/>
    <property type="project" value="GO_Central"/>
</dbReference>
<keyword evidence="3" id="KW-0378">Hydrolase</keyword>
<reference evidence="5" key="2">
    <citation type="submission" date="2022-06" db="UniProtKB">
        <authorList>
            <consortium name="EnsemblMetazoa"/>
        </authorList>
    </citation>
    <scope>IDENTIFICATION</scope>
    <source>
        <strain evidence="5">PS312</strain>
    </source>
</reference>
<dbReference type="InterPro" id="IPR051496">
    <property type="entry name" value="H-rev107_PLA/AT"/>
</dbReference>